<dbReference type="PATRIC" id="fig|1133568.3.peg.908"/>
<organism evidence="2 3">
    <name type="scientific">Brachyspira pilosicoli B2904</name>
    <dbReference type="NCBI Taxonomy" id="1133568"/>
    <lineage>
        <taxon>Bacteria</taxon>
        <taxon>Pseudomonadati</taxon>
        <taxon>Spirochaetota</taxon>
        <taxon>Spirochaetia</taxon>
        <taxon>Brachyspirales</taxon>
        <taxon>Brachyspiraceae</taxon>
        <taxon>Brachyspira</taxon>
    </lineage>
</organism>
<dbReference type="RefSeq" id="WP_014935676.1">
    <property type="nucleotide sequence ID" value="NC_018607.1"/>
</dbReference>
<keyword evidence="1" id="KW-0812">Transmembrane</keyword>
<protein>
    <submittedName>
        <fullName evidence="2">Uncharacterized protein</fullName>
    </submittedName>
</protein>
<evidence type="ECO:0000256" key="1">
    <source>
        <dbReference type="SAM" id="Phobius"/>
    </source>
</evidence>
<keyword evidence="1" id="KW-0472">Membrane</keyword>
<feature type="transmembrane region" description="Helical" evidence="1">
    <location>
        <begin position="6"/>
        <end position="23"/>
    </location>
</feature>
<dbReference type="EMBL" id="CP003490">
    <property type="protein sequence ID" value="AFR70256.1"/>
    <property type="molecule type" value="Genomic_DNA"/>
</dbReference>
<reference evidence="2 3" key="1">
    <citation type="journal article" date="2012" name="BMC Genomics">
        <title>Comparative genomics of Brachyspira pilosicoli strains: genome rearrangements, reductions and correlation of genetic compliment with phenotypic diversity.</title>
        <authorList>
            <person name="Mappley L.J."/>
            <person name="Black M.L."/>
            <person name="Abuoun M."/>
            <person name="Darby A.C."/>
            <person name="Woodward M.J."/>
            <person name="Parkhill J."/>
            <person name="Turner A.K."/>
            <person name="Bellgard M.I."/>
            <person name="La T."/>
            <person name="Phillips N.D."/>
            <person name="La Ragione R.M."/>
            <person name="Hampson D.J."/>
        </authorList>
    </citation>
    <scope>NUCLEOTIDE SEQUENCE [LARGE SCALE GENOMIC DNA]</scope>
    <source>
        <strain evidence="2">B2904</strain>
    </source>
</reference>
<proteinExistence type="predicted"/>
<dbReference type="KEGG" id="bpj:B2904_orf913"/>
<sequence>MELILYIIIGIIWLIVSLIQKASKGNLKNVNRRKPINKKAATNNRKSYNSDDEIYRNLRKSISELKNINEYDEEDDFYDDEYETNNEILEEQNRYASRIREIESQKSKIMEESPVFNNVVNNKKHVNHMLTSLDIKNAIIYNAILEPKRINYYRRLKRETNK</sequence>
<evidence type="ECO:0000313" key="2">
    <source>
        <dbReference type="EMBL" id="AFR70256.1"/>
    </source>
</evidence>
<accession>J9UDS5</accession>
<gene>
    <name evidence="2" type="ORF">B2904_orf913</name>
</gene>
<dbReference type="HOGENOM" id="CLU_1632203_0_0_12"/>
<dbReference type="Proteomes" id="UP000007346">
    <property type="component" value="Chromosome"/>
</dbReference>
<dbReference type="AlphaFoldDB" id="J9UDS5"/>
<keyword evidence="1" id="KW-1133">Transmembrane helix</keyword>
<name>J9UDS5_BRAPL</name>
<evidence type="ECO:0000313" key="3">
    <source>
        <dbReference type="Proteomes" id="UP000007346"/>
    </source>
</evidence>